<organism evidence="3">
    <name type="scientific">Halomonas sp. H10-59</name>
    <dbReference type="NCBI Taxonomy" id="2950874"/>
    <lineage>
        <taxon>Bacteria</taxon>
        <taxon>Pseudomonadati</taxon>
        <taxon>Pseudomonadota</taxon>
        <taxon>Gammaproteobacteria</taxon>
        <taxon>Oceanospirillales</taxon>
        <taxon>Halomonadaceae</taxon>
        <taxon>Halomonas</taxon>
    </lineage>
</organism>
<accession>A0AAU7KX31</accession>
<protein>
    <submittedName>
        <fullName evidence="3">Enoyl-CoA hydratase/isomerase family protein</fullName>
    </submittedName>
</protein>
<dbReference type="GO" id="GO:0003824">
    <property type="term" value="F:catalytic activity"/>
    <property type="evidence" value="ECO:0007669"/>
    <property type="project" value="UniProtKB-ARBA"/>
</dbReference>
<dbReference type="GO" id="GO:0006635">
    <property type="term" value="P:fatty acid beta-oxidation"/>
    <property type="evidence" value="ECO:0007669"/>
    <property type="project" value="TreeGrafter"/>
</dbReference>
<dbReference type="RefSeq" id="WP_108131430.1">
    <property type="nucleotide sequence ID" value="NZ_CP098828.1"/>
</dbReference>
<proteinExistence type="inferred from homology"/>
<feature type="region of interest" description="Disordered" evidence="2">
    <location>
        <begin position="237"/>
        <end position="269"/>
    </location>
</feature>
<dbReference type="SUPFAM" id="SSF52096">
    <property type="entry name" value="ClpP/crotonase"/>
    <property type="match status" value="1"/>
</dbReference>
<dbReference type="InterPro" id="IPR001753">
    <property type="entry name" value="Enoyl-CoA_hydra/iso"/>
</dbReference>
<name>A0AAU7KX31_9GAMM</name>
<reference evidence="3" key="1">
    <citation type="submission" date="2022-06" db="EMBL/GenBank/DDBJ databases">
        <title>A novel DMS-producing enzyme.</title>
        <authorList>
            <person name="Zhang Y."/>
        </authorList>
    </citation>
    <scope>NUCLEOTIDE SEQUENCE</scope>
    <source>
        <strain evidence="3">H10-59</strain>
    </source>
</reference>
<dbReference type="EMBL" id="CP098828">
    <property type="protein sequence ID" value="XBO76062.1"/>
    <property type="molecule type" value="Genomic_DNA"/>
</dbReference>
<dbReference type="Gene3D" id="3.90.226.10">
    <property type="entry name" value="2-enoyl-CoA Hydratase, Chain A, domain 1"/>
    <property type="match status" value="1"/>
</dbReference>
<evidence type="ECO:0000256" key="2">
    <source>
        <dbReference type="SAM" id="MobiDB-lite"/>
    </source>
</evidence>
<dbReference type="PANTHER" id="PTHR11941:SF54">
    <property type="entry name" value="ENOYL-COA HYDRATASE, MITOCHONDRIAL"/>
    <property type="match status" value="1"/>
</dbReference>
<dbReference type="Pfam" id="PF00378">
    <property type="entry name" value="ECH_1"/>
    <property type="match status" value="1"/>
</dbReference>
<comment type="similarity">
    <text evidence="1">Belongs to the enoyl-CoA hydratase/isomerase family.</text>
</comment>
<dbReference type="CDD" id="cd06558">
    <property type="entry name" value="crotonase-like"/>
    <property type="match status" value="1"/>
</dbReference>
<dbReference type="PANTHER" id="PTHR11941">
    <property type="entry name" value="ENOYL-COA HYDRATASE-RELATED"/>
    <property type="match status" value="1"/>
</dbReference>
<dbReference type="InterPro" id="IPR029045">
    <property type="entry name" value="ClpP/crotonase-like_dom_sf"/>
</dbReference>
<evidence type="ECO:0000313" key="3">
    <source>
        <dbReference type="EMBL" id="XBO76062.1"/>
    </source>
</evidence>
<evidence type="ECO:0000256" key="1">
    <source>
        <dbReference type="ARBA" id="ARBA00005254"/>
    </source>
</evidence>
<gene>
    <name evidence="3" type="ORF">NFG57_04600</name>
</gene>
<dbReference type="AlphaFoldDB" id="A0AAU7KX31"/>
<sequence length="269" mass="29578">MQGAEWLDHPQCQAGDGFTNLSEGIVMQYRNFTTFNVSVRRGAAWVTFLDAPLDPSGAIFLDEMSKLLDHLERDARIDAIVFQSRFPEVFSRLAGYKTLKGASSPQVGDDDSRKREFKRLLARIEDLPQTTIAKVEGMARYGGHELVMACDVRIAARGLARFVPMEVGLTGLLARGESYGHENRVGPVGGLSSLLGSRDYGADQAEYLGTIHRALDPEDVAAYVDDLVRRLTGQTGVTDERRDIDPASTPLHDSPREDAQTDYTGFALA</sequence>